<evidence type="ECO:0000313" key="7">
    <source>
        <dbReference type="Proteomes" id="UP000198728"/>
    </source>
</evidence>
<dbReference type="Gene3D" id="1.10.10.10">
    <property type="entry name" value="Winged helix-like DNA-binding domain superfamily/Winged helix DNA-binding domain"/>
    <property type="match status" value="1"/>
</dbReference>
<dbReference type="Pfam" id="PF03466">
    <property type="entry name" value="LysR_substrate"/>
    <property type="match status" value="1"/>
</dbReference>
<comment type="similarity">
    <text evidence="1">Belongs to the LysR transcriptional regulatory family.</text>
</comment>
<dbReference type="PANTHER" id="PTHR30419">
    <property type="entry name" value="HTH-TYPE TRANSCRIPTIONAL REGULATOR YBHD"/>
    <property type="match status" value="1"/>
</dbReference>
<name>A0A1I1N753_9RHOB</name>
<evidence type="ECO:0000256" key="2">
    <source>
        <dbReference type="ARBA" id="ARBA00023015"/>
    </source>
</evidence>
<dbReference type="InterPro" id="IPR036390">
    <property type="entry name" value="WH_DNA-bd_sf"/>
</dbReference>
<sequence length="300" mass="33087">MLVSRHLENFLALYEARSTHEAARRKGISQPALTSSLKLIERAAGGELFTRSARGLEPTEAGTALHRHALAIDQHARFASMDISTVQNRLGGRIRVGVGPVLAVSSFPDVVVRFHREFPDVAIDVESGISSQLVDRLGRDQLDLIVTARPTRPMSDAMIGLPLFRSEMVVVCREGHPLTAGLPVTPDALTDYSRVGFTEDLEFEEHSRSMSHWPSERLRPILQTSSISVMFGVLAATDHFAIVSHVLVPKARREGLVRLDLTEPLWQIEVEAFCKTSLSGSRPIKALQSILSDDPPLTFE</sequence>
<dbReference type="STRING" id="441112.SAMN04488094_11176"/>
<dbReference type="EMBL" id="FOLG01000011">
    <property type="protein sequence ID" value="SFC91298.1"/>
    <property type="molecule type" value="Genomic_DNA"/>
</dbReference>
<dbReference type="PROSITE" id="PS50931">
    <property type="entry name" value="HTH_LYSR"/>
    <property type="match status" value="1"/>
</dbReference>
<keyword evidence="7" id="KW-1185">Reference proteome</keyword>
<feature type="domain" description="HTH lysR-type" evidence="5">
    <location>
        <begin position="1"/>
        <end position="59"/>
    </location>
</feature>
<evidence type="ECO:0000256" key="1">
    <source>
        <dbReference type="ARBA" id="ARBA00009437"/>
    </source>
</evidence>
<gene>
    <name evidence="6" type="ORF">SAMN04488094_11176</name>
</gene>
<organism evidence="6 7">
    <name type="scientific">Tropicimonas isoalkanivorans</name>
    <dbReference type="NCBI Taxonomy" id="441112"/>
    <lineage>
        <taxon>Bacteria</taxon>
        <taxon>Pseudomonadati</taxon>
        <taxon>Pseudomonadota</taxon>
        <taxon>Alphaproteobacteria</taxon>
        <taxon>Rhodobacterales</taxon>
        <taxon>Roseobacteraceae</taxon>
        <taxon>Tropicimonas</taxon>
    </lineage>
</organism>
<keyword evidence="3 6" id="KW-0238">DNA-binding</keyword>
<evidence type="ECO:0000256" key="3">
    <source>
        <dbReference type="ARBA" id="ARBA00023125"/>
    </source>
</evidence>
<dbReference type="Gene3D" id="3.40.190.10">
    <property type="entry name" value="Periplasmic binding protein-like II"/>
    <property type="match status" value="2"/>
</dbReference>
<dbReference type="AlphaFoldDB" id="A0A1I1N753"/>
<accession>A0A1I1N753</accession>
<dbReference type="RefSeq" id="WP_093361817.1">
    <property type="nucleotide sequence ID" value="NZ_FOLG01000011.1"/>
</dbReference>
<dbReference type="InterPro" id="IPR005119">
    <property type="entry name" value="LysR_subst-bd"/>
</dbReference>
<dbReference type="InterPro" id="IPR000847">
    <property type="entry name" value="LysR_HTH_N"/>
</dbReference>
<protein>
    <submittedName>
        <fullName evidence="6">DNA-binding transcriptional regulator, LysR family</fullName>
    </submittedName>
</protein>
<dbReference type="CDD" id="cd05466">
    <property type="entry name" value="PBP2_LTTR_substrate"/>
    <property type="match status" value="1"/>
</dbReference>
<evidence type="ECO:0000256" key="4">
    <source>
        <dbReference type="ARBA" id="ARBA00023163"/>
    </source>
</evidence>
<keyword evidence="2" id="KW-0805">Transcription regulation</keyword>
<dbReference type="GO" id="GO:0005829">
    <property type="term" value="C:cytosol"/>
    <property type="evidence" value="ECO:0007669"/>
    <property type="project" value="TreeGrafter"/>
</dbReference>
<dbReference type="Pfam" id="PF00126">
    <property type="entry name" value="HTH_1"/>
    <property type="match status" value="1"/>
</dbReference>
<reference evidence="6 7" key="1">
    <citation type="submission" date="2016-10" db="EMBL/GenBank/DDBJ databases">
        <authorList>
            <person name="de Groot N.N."/>
        </authorList>
    </citation>
    <scope>NUCLEOTIDE SEQUENCE [LARGE SCALE GENOMIC DNA]</scope>
    <source>
        <strain evidence="6 7">DSM 19548</strain>
    </source>
</reference>
<dbReference type="GO" id="GO:0003677">
    <property type="term" value="F:DNA binding"/>
    <property type="evidence" value="ECO:0007669"/>
    <property type="project" value="UniProtKB-KW"/>
</dbReference>
<dbReference type="SUPFAM" id="SSF53850">
    <property type="entry name" value="Periplasmic binding protein-like II"/>
    <property type="match status" value="1"/>
</dbReference>
<dbReference type="InterPro" id="IPR036388">
    <property type="entry name" value="WH-like_DNA-bd_sf"/>
</dbReference>
<evidence type="ECO:0000259" key="5">
    <source>
        <dbReference type="PROSITE" id="PS50931"/>
    </source>
</evidence>
<keyword evidence="4" id="KW-0804">Transcription</keyword>
<evidence type="ECO:0000313" key="6">
    <source>
        <dbReference type="EMBL" id="SFC91298.1"/>
    </source>
</evidence>
<dbReference type="SUPFAM" id="SSF46785">
    <property type="entry name" value="Winged helix' DNA-binding domain"/>
    <property type="match status" value="1"/>
</dbReference>
<dbReference type="InterPro" id="IPR050950">
    <property type="entry name" value="HTH-type_LysR_regulators"/>
</dbReference>
<dbReference type="Proteomes" id="UP000198728">
    <property type="component" value="Unassembled WGS sequence"/>
</dbReference>
<dbReference type="GO" id="GO:0003700">
    <property type="term" value="F:DNA-binding transcription factor activity"/>
    <property type="evidence" value="ECO:0007669"/>
    <property type="project" value="InterPro"/>
</dbReference>
<proteinExistence type="inferred from homology"/>